<feature type="domain" description="Rhodopsin" evidence="8">
    <location>
        <begin position="36"/>
        <end position="273"/>
    </location>
</feature>
<comment type="subcellular location">
    <subcellularLocation>
        <location evidence="1">Membrane</location>
        <topology evidence="1">Multi-pass membrane protein</topology>
    </subcellularLocation>
</comment>
<sequence length="337" mass="37807">MDPRHLLVKRPIMNYGPRLNWAIWAFTIASAVFLALRLYCKLTRARTLWWDDYFLIGSWLAVLVASAMLTEAVKAGLGHHWNEMPDYSTMPYLNKMSYGAGFCTTVATAWSKTSFGITLLRISNGWVRWLVWFIIISVNLVLGFAAAMMWIQCWPIAKLWTWGMPGTCWPLYVVQNYTTFASVYSGALDIILSILPWKIVWKVAINKKEKLGALVAMSFGVFSGIISFLKIISLDDISDSSSTTVDVKIFNTAEPAVTIIAVSIPILRAFFRRDAAQKSTSVRFIQFSQIPEPTVTGRSAPSFDKKDAADSDIVLVAHDSRPSQASRSGQDIEMQPR</sequence>
<evidence type="ECO:0000256" key="2">
    <source>
        <dbReference type="ARBA" id="ARBA00022692"/>
    </source>
</evidence>
<feature type="transmembrane region" description="Helical" evidence="7">
    <location>
        <begin position="252"/>
        <end position="271"/>
    </location>
</feature>
<dbReference type="GO" id="GO:0016020">
    <property type="term" value="C:membrane"/>
    <property type="evidence" value="ECO:0007669"/>
    <property type="project" value="UniProtKB-SubCell"/>
</dbReference>
<reference evidence="9" key="2">
    <citation type="submission" date="2023-05" db="EMBL/GenBank/DDBJ databases">
        <authorList>
            <consortium name="Lawrence Berkeley National Laboratory"/>
            <person name="Steindorff A."/>
            <person name="Hensen N."/>
            <person name="Bonometti L."/>
            <person name="Westerberg I."/>
            <person name="Brannstrom I.O."/>
            <person name="Guillou S."/>
            <person name="Cros-Aarteil S."/>
            <person name="Calhoun S."/>
            <person name="Haridas S."/>
            <person name="Kuo A."/>
            <person name="Mondo S."/>
            <person name="Pangilinan J."/>
            <person name="Riley R."/>
            <person name="Labutti K."/>
            <person name="Andreopoulos B."/>
            <person name="Lipzen A."/>
            <person name="Chen C."/>
            <person name="Yanf M."/>
            <person name="Daum C."/>
            <person name="Ng V."/>
            <person name="Clum A."/>
            <person name="Ohm R."/>
            <person name="Martin F."/>
            <person name="Silar P."/>
            <person name="Natvig D."/>
            <person name="Lalanne C."/>
            <person name="Gautier V."/>
            <person name="Ament-Velasquez S.L."/>
            <person name="Kruys A."/>
            <person name="Hutchinson M.I."/>
            <person name="Powell A.J."/>
            <person name="Barry K."/>
            <person name="Miller A.N."/>
            <person name="Grigoriev I.V."/>
            <person name="Debuchy R."/>
            <person name="Gladieux P."/>
            <person name="Thoren M.H."/>
            <person name="Johannesson H."/>
        </authorList>
    </citation>
    <scope>NUCLEOTIDE SEQUENCE</scope>
    <source>
        <strain evidence="9">CBS 103.79</strain>
    </source>
</reference>
<feature type="region of interest" description="Disordered" evidence="6">
    <location>
        <begin position="318"/>
        <end position="337"/>
    </location>
</feature>
<feature type="transmembrane region" description="Helical" evidence="7">
    <location>
        <begin position="211"/>
        <end position="232"/>
    </location>
</feature>
<evidence type="ECO:0000256" key="6">
    <source>
        <dbReference type="SAM" id="MobiDB-lite"/>
    </source>
</evidence>
<feature type="transmembrane region" description="Helical" evidence="7">
    <location>
        <begin position="20"/>
        <end position="40"/>
    </location>
</feature>
<keyword evidence="10" id="KW-1185">Reference proteome</keyword>
<comment type="similarity">
    <text evidence="5">Belongs to the SAT4 family.</text>
</comment>
<feature type="transmembrane region" description="Helical" evidence="7">
    <location>
        <begin position="129"/>
        <end position="157"/>
    </location>
</feature>
<keyword evidence="4 7" id="KW-0472">Membrane</keyword>
<evidence type="ECO:0000256" key="1">
    <source>
        <dbReference type="ARBA" id="ARBA00004141"/>
    </source>
</evidence>
<evidence type="ECO:0000259" key="8">
    <source>
        <dbReference type="Pfam" id="PF20684"/>
    </source>
</evidence>
<gene>
    <name evidence="9" type="ORF">C8A05DRAFT_19387</name>
</gene>
<reference evidence="9" key="1">
    <citation type="journal article" date="2023" name="Mol. Phylogenet. Evol.">
        <title>Genome-scale phylogeny and comparative genomics of the fungal order Sordariales.</title>
        <authorList>
            <person name="Hensen N."/>
            <person name="Bonometti L."/>
            <person name="Westerberg I."/>
            <person name="Brannstrom I.O."/>
            <person name="Guillou S."/>
            <person name="Cros-Aarteil S."/>
            <person name="Calhoun S."/>
            <person name="Haridas S."/>
            <person name="Kuo A."/>
            <person name="Mondo S."/>
            <person name="Pangilinan J."/>
            <person name="Riley R."/>
            <person name="LaButti K."/>
            <person name="Andreopoulos B."/>
            <person name="Lipzen A."/>
            <person name="Chen C."/>
            <person name="Yan M."/>
            <person name="Daum C."/>
            <person name="Ng V."/>
            <person name="Clum A."/>
            <person name="Steindorff A."/>
            <person name="Ohm R.A."/>
            <person name="Martin F."/>
            <person name="Silar P."/>
            <person name="Natvig D.O."/>
            <person name="Lalanne C."/>
            <person name="Gautier V."/>
            <person name="Ament-Velasquez S.L."/>
            <person name="Kruys A."/>
            <person name="Hutchinson M.I."/>
            <person name="Powell A.J."/>
            <person name="Barry K."/>
            <person name="Miller A.N."/>
            <person name="Grigoriev I.V."/>
            <person name="Debuchy R."/>
            <person name="Gladieux P."/>
            <person name="Hiltunen Thoren M."/>
            <person name="Johannesson H."/>
        </authorList>
    </citation>
    <scope>NUCLEOTIDE SEQUENCE</scope>
    <source>
        <strain evidence="9">CBS 103.79</strain>
    </source>
</reference>
<dbReference type="EMBL" id="MU856035">
    <property type="protein sequence ID" value="KAK3897945.1"/>
    <property type="molecule type" value="Genomic_DNA"/>
</dbReference>
<comment type="caution">
    <text evidence="9">The sequence shown here is derived from an EMBL/GenBank/DDBJ whole genome shotgun (WGS) entry which is preliminary data.</text>
</comment>
<feature type="transmembrane region" description="Helical" evidence="7">
    <location>
        <begin position="52"/>
        <end position="77"/>
    </location>
</feature>
<organism evidence="9 10">
    <name type="scientific">Staphylotrichum tortipilum</name>
    <dbReference type="NCBI Taxonomy" id="2831512"/>
    <lineage>
        <taxon>Eukaryota</taxon>
        <taxon>Fungi</taxon>
        <taxon>Dikarya</taxon>
        <taxon>Ascomycota</taxon>
        <taxon>Pezizomycotina</taxon>
        <taxon>Sordariomycetes</taxon>
        <taxon>Sordariomycetidae</taxon>
        <taxon>Sordariales</taxon>
        <taxon>Chaetomiaceae</taxon>
        <taxon>Staphylotrichum</taxon>
    </lineage>
</organism>
<dbReference type="Proteomes" id="UP001303889">
    <property type="component" value="Unassembled WGS sequence"/>
</dbReference>
<protein>
    <recommendedName>
        <fullName evidence="8">Rhodopsin domain-containing protein</fullName>
    </recommendedName>
</protein>
<keyword evidence="2 7" id="KW-0812">Transmembrane</keyword>
<dbReference type="Pfam" id="PF20684">
    <property type="entry name" value="Fung_rhodopsin"/>
    <property type="match status" value="1"/>
</dbReference>
<dbReference type="InterPro" id="IPR052337">
    <property type="entry name" value="SAT4-like"/>
</dbReference>
<dbReference type="PANTHER" id="PTHR33048:SF42">
    <property type="entry name" value="INTEGRAL MEMBRANE PROTEIN"/>
    <property type="match status" value="1"/>
</dbReference>
<name>A0AAN6MC09_9PEZI</name>
<evidence type="ECO:0000256" key="5">
    <source>
        <dbReference type="ARBA" id="ARBA00038359"/>
    </source>
</evidence>
<dbReference type="PANTHER" id="PTHR33048">
    <property type="entry name" value="PTH11-LIKE INTEGRAL MEMBRANE PROTEIN (AFU_ORTHOLOGUE AFUA_5G11245)"/>
    <property type="match status" value="1"/>
</dbReference>
<dbReference type="AlphaFoldDB" id="A0AAN6MC09"/>
<evidence type="ECO:0000256" key="4">
    <source>
        <dbReference type="ARBA" id="ARBA00023136"/>
    </source>
</evidence>
<evidence type="ECO:0000256" key="3">
    <source>
        <dbReference type="ARBA" id="ARBA00022989"/>
    </source>
</evidence>
<evidence type="ECO:0000256" key="7">
    <source>
        <dbReference type="SAM" id="Phobius"/>
    </source>
</evidence>
<evidence type="ECO:0000313" key="9">
    <source>
        <dbReference type="EMBL" id="KAK3897945.1"/>
    </source>
</evidence>
<feature type="transmembrane region" description="Helical" evidence="7">
    <location>
        <begin position="97"/>
        <end position="117"/>
    </location>
</feature>
<accession>A0AAN6MC09</accession>
<keyword evidence="3 7" id="KW-1133">Transmembrane helix</keyword>
<proteinExistence type="inferred from homology"/>
<evidence type="ECO:0000313" key="10">
    <source>
        <dbReference type="Proteomes" id="UP001303889"/>
    </source>
</evidence>
<dbReference type="InterPro" id="IPR049326">
    <property type="entry name" value="Rhodopsin_dom_fungi"/>
</dbReference>
<feature type="transmembrane region" description="Helical" evidence="7">
    <location>
        <begin position="177"/>
        <end position="199"/>
    </location>
</feature>